<comment type="caution">
    <text evidence="1">The sequence shown here is derived from an EMBL/GenBank/DDBJ whole genome shotgun (WGS) entry which is preliminary data.</text>
</comment>
<dbReference type="RefSeq" id="WP_192149577.1">
    <property type="nucleotide sequence ID" value="NZ_JACYXI010000013.1"/>
</dbReference>
<reference evidence="1 2" key="2">
    <citation type="journal article" date="2021" name="Int. J. Syst. Evol. Microbiol.">
        <title>Roseibium litorale sp. nov., isolated from a tidal flat sediment and proposal for the reclassification of Labrenzia polysiphoniae as Roseibium polysiphoniae comb. nov.</title>
        <authorList>
            <person name="Liu Y."/>
            <person name="Pei T."/>
            <person name="Du J."/>
            <person name="Chao M."/>
            <person name="Deng M.R."/>
            <person name="Zhu H."/>
        </authorList>
    </citation>
    <scope>NUCLEOTIDE SEQUENCE [LARGE SCALE GENOMIC DNA]</scope>
    <source>
        <strain evidence="1 2">4C16A</strain>
    </source>
</reference>
<sequence>MLVQAKKLDAIKGQDFYSYKIDIDQLKLAITSCSTGYFSEEKAGAYYVFYNSFLEGEKENIGCLMLKAEVLWKIICGSQQQEQKSALVSPKQIETAGAEPWWKIFST</sequence>
<reference evidence="2" key="1">
    <citation type="submission" date="2020-09" db="EMBL/GenBank/DDBJ databases">
        <title>The genome sequence of strain Labrenzia suaedae 4C16A.</title>
        <authorList>
            <person name="Liu Y."/>
        </authorList>
    </citation>
    <scope>NUCLEOTIDE SEQUENCE [LARGE SCALE GENOMIC DNA]</scope>
    <source>
        <strain evidence="2">4C16A</strain>
    </source>
</reference>
<dbReference type="Proteomes" id="UP000632063">
    <property type="component" value="Unassembled WGS sequence"/>
</dbReference>
<accession>A0ABR9CRJ3</accession>
<proteinExistence type="predicted"/>
<evidence type="ECO:0000313" key="1">
    <source>
        <dbReference type="EMBL" id="MBD8893450.1"/>
    </source>
</evidence>
<protein>
    <submittedName>
        <fullName evidence="1">Uncharacterized protein</fullName>
    </submittedName>
</protein>
<evidence type="ECO:0000313" key="2">
    <source>
        <dbReference type="Proteomes" id="UP000632063"/>
    </source>
</evidence>
<name>A0ABR9CRJ3_9HYPH</name>
<dbReference type="EMBL" id="JACYXI010000013">
    <property type="protein sequence ID" value="MBD8893450.1"/>
    <property type="molecule type" value="Genomic_DNA"/>
</dbReference>
<organism evidence="1 2">
    <name type="scientific">Roseibium litorale</name>
    <dbReference type="NCBI Taxonomy" id="2803841"/>
    <lineage>
        <taxon>Bacteria</taxon>
        <taxon>Pseudomonadati</taxon>
        <taxon>Pseudomonadota</taxon>
        <taxon>Alphaproteobacteria</taxon>
        <taxon>Hyphomicrobiales</taxon>
        <taxon>Stappiaceae</taxon>
        <taxon>Roseibium</taxon>
    </lineage>
</organism>
<keyword evidence="2" id="KW-1185">Reference proteome</keyword>
<gene>
    <name evidence="1" type="ORF">IG616_18040</name>
</gene>